<accession>A0A9W7GI81</accession>
<proteinExistence type="predicted"/>
<dbReference type="AlphaFoldDB" id="A0A9W7GI81"/>
<organism evidence="1 2">
    <name type="scientific">Triparma columacea</name>
    <dbReference type="NCBI Taxonomy" id="722753"/>
    <lineage>
        <taxon>Eukaryota</taxon>
        <taxon>Sar</taxon>
        <taxon>Stramenopiles</taxon>
        <taxon>Ochrophyta</taxon>
        <taxon>Bolidophyceae</taxon>
        <taxon>Parmales</taxon>
        <taxon>Triparmaceae</taxon>
        <taxon>Triparma</taxon>
    </lineage>
</organism>
<keyword evidence="2" id="KW-1185">Reference proteome</keyword>
<dbReference type="Proteomes" id="UP001165065">
    <property type="component" value="Unassembled WGS sequence"/>
</dbReference>
<protein>
    <submittedName>
        <fullName evidence="1">Uncharacterized protein</fullName>
    </submittedName>
</protein>
<reference evidence="2" key="1">
    <citation type="journal article" date="2023" name="Commun. Biol.">
        <title>Genome analysis of Parmales, the sister group of diatoms, reveals the evolutionary specialization of diatoms from phago-mixotrophs to photoautotrophs.</title>
        <authorList>
            <person name="Ban H."/>
            <person name="Sato S."/>
            <person name="Yoshikawa S."/>
            <person name="Yamada K."/>
            <person name="Nakamura Y."/>
            <person name="Ichinomiya M."/>
            <person name="Sato N."/>
            <person name="Blanc-Mathieu R."/>
            <person name="Endo H."/>
            <person name="Kuwata A."/>
            <person name="Ogata H."/>
        </authorList>
    </citation>
    <scope>NUCLEOTIDE SEQUENCE [LARGE SCALE GENOMIC DNA]</scope>
</reference>
<gene>
    <name evidence="1" type="ORF">TrCOL_g861</name>
</gene>
<dbReference type="Gene3D" id="1.25.40.20">
    <property type="entry name" value="Ankyrin repeat-containing domain"/>
    <property type="match status" value="1"/>
</dbReference>
<name>A0A9W7GI81_9STRA</name>
<sequence length="262" mass="28798">MEPSSSSPDYRPSSPHVIEIGPSAYWQSVSGDVTSSWFVKFTNYTRLHVAAYLRDTEEVRKTLEAGADVGAFCGEILFYCGSEESTKWRYLNVNALHIAVSGEEIGGVPEGGNEQARAEGRECVKLLVQAAAGKKSIVNAHAGKLQWWYRGGPFTELDGVTPLQTAMFFQTSLGTGRGKEDAEDLVVVGRADTEKIKCRCIMDDASDMADGWLYQVKRTARELAKEWEIDLPKGNADDDDEEEDAFTIALASEADRERGDGL</sequence>
<dbReference type="EMBL" id="BRYA01001538">
    <property type="protein sequence ID" value="GMI45231.1"/>
    <property type="molecule type" value="Genomic_DNA"/>
</dbReference>
<comment type="caution">
    <text evidence="1">The sequence shown here is derived from an EMBL/GenBank/DDBJ whole genome shotgun (WGS) entry which is preliminary data.</text>
</comment>
<evidence type="ECO:0000313" key="2">
    <source>
        <dbReference type="Proteomes" id="UP001165065"/>
    </source>
</evidence>
<dbReference type="SUPFAM" id="SSF48403">
    <property type="entry name" value="Ankyrin repeat"/>
    <property type="match status" value="1"/>
</dbReference>
<dbReference type="InterPro" id="IPR036770">
    <property type="entry name" value="Ankyrin_rpt-contain_sf"/>
</dbReference>
<evidence type="ECO:0000313" key="1">
    <source>
        <dbReference type="EMBL" id="GMI45231.1"/>
    </source>
</evidence>